<gene>
    <name evidence="1" type="ORF">F383_12575</name>
    <name evidence="2" type="ORF">F383_14480</name>
</gene>
<protein>
    <submittedName>
        <fullName evidence="2">Uncharacterized protein</fullName>
    </submittedName>
</protein>
<evidence type="ECO:0000313" key="2">
    <source>
        <dbReference type="EMBL" id="KHG27577.1"/>
    </source>
</evidence>
<sequence length="39" mass="4714">MNNRFRYVEMCSTFVNKKQVYVQVMICDISMRKYAICSL</sequence>
<name>A0A0B0PRV3_GOSAR</name>
<proteinExistence type="predicted"/>
<accession>A0A0B0PRV3</accession>
<dbReference type="EMBL" id="KN441606">
    <property type="protein sequence ID" value="KHG27577.1"/>
    <property type="molecule type" value="Genomic_DNA"/>
</dbReference>
<evidence type="ECO:0000313" key="3">
    <source>
        <dbReference type="Proteomes" id="UP000032142"/>
    </source>
</evidence>
<evidence type="ECO:0000313" key="1">
    <source>
        <dbReference type="EMBL" id="KHG09415.1"/>
    </source>
</evidence>
<dbReference type="EMBL" id="KN390805">
    <property type="protein sequence ID" value="KHG09415.1"/>
    <property type="molecule type" value="Genomic_DNA"/>
</dbReference>
<dbReference type="Proteomes" id="UP000032142">
    <property type="component" value="Unassembled WGS sequence"/>
</dbReference>
<reference evidence="2" key="1">
    <citation type="submission" date="2014-09" db="EMBL/GenBank/DDBJ databases">
        <title>G. arboreum L. cv. AKA8401 A2 genome assembly version 1.0.</title>
        <authorList>
            <person name="Mudge J."/>
            <person name="Ramaraj T."/>
            <person name="Lindquist I.E."/>
            <person name="Bharti A.K."/>
            <person name="Sundararajan A."/>
            <person name="Cameron C.T."/>
            <person name="Woodward J.E."/>
            <person name="May G.D."/>
            <person name="Brubaker C."/>
            <person name="Broadhvest J."/>
            <person name="Wilkins T.A."/>
        </authorList>
    </citation>
    <scope>NUCLEOTIDE SEQUENCE</scope>
</reference>
<reference evidence="3" key="2">
    <citation type="submission" date="2014-09" db="EMBL/GenBank/DDBJ databases">
        <authorList>
            <person name="Mudge J."/>
            <person name="Ramaraj T."/>
            <person name="Lindquist I.E."/>
            <person name="Bharti A.K."/>
            <person name="Sundararajan A."/>
            <person name="Cameron C.T."/>
            <person name="Woodward J.E."/>
            <person name="May G.D."/>
            <person name="Brubaker C."/>
            <person name="Broadhvest J."/>
            <person name="Wilkins T.A."/>
        </authorList>
    </citation>
    <scope>NUCLEOTIDE SEQUENCE</scope>
    <source>
        <strain evidence="3">cv. AKA8401</strain>
    </source>
</reference>
<keyword evidence="3" id="KW-1185">Reference proteome</keyword>
<dbReference type="AlphaFoldDB" id="A0A0B0PRV3"/>
<organism evidence="2 3">
    <name type="scientific">Gossypium arboreum</name>
    <name type="common">Tree cotton</name>
    <name type="synonym">Gossypium nanking</name>
    <dbReference type="NCBI Taxonomy" id="29729"/>
    <lineage>
        <taxon>Eukaryota</taxon>
        <taxon>Viridiplantae</taxon>
        <taxon>Streptophyta</taxon>
        <taxon>Embryophyta</taxon>
        <taxon>Tracheophyta</taxon>
        <taxon>Spermatophyta</taxon>
        <taxon>Magnoliopsida</taxon>
        <taxon>eudicotyledons</taxon>
        <taxon>Gunneridae</taxon>
        <taxon>Pentapetalae</taxon>
        <taxon>rosids</taxon>
        <taxon>malvids</taxon>
        <taxon>Malvales</taxon>
        <taxon>Malvaceae</taxon>
        <taxon>Malvoideae</taxon>
        <taxon>Gossypium</taxon>
    </lineage>
</organism>